<evidence type="ECO:0000259" key="3">
    <source>
        <dbReference type="Pfam" id="PF16656"/>
    </source>
</evidence>
<evidence type="ECO:0000256" key="1">
    <source>
        <dbReference type="ARBA" id="ARBA00022729"/>
    </source>
</evidence>
<evidence type="ECO:0000313" key="4">
    <source>
        <dbReference type="EMBL" id="PWK27098.1"/>
    </source>
</evidence>
<dbReference type="InterPro" id="IPR015914">
    <property type="entry name" value="PAPs_N"/>
</dbReference>
<evidence type="ECO:0000259" key="2">
    <source>
        <dbReference type="Pfam" id="PF00149"/>
    </source>
</evidence>
<dbReference type="Gene3D" id="2.60.40.380">
    <property type="entry name" value="Purple acid phosphatase-like, N-terminal"/>
    <property type="match status" value="1"/>
</dbReference>
<feature type="domain" description="Purple acid phosphatase N-terminal" evidence="3">
    <location>
        <begin position="33"/>
        <end position="103"/>
    </location>
</feature>
<organism evidence="4 5">
    <name type="scientific">Arcicella aurantiaca</name>
    <dbReference type="NCBI Taxonomy" id="591202"/>
    <lineage>
        <taxon>Bacteria</taxon>
        <taxon>Pseudomonadati</taxon>
        <taxon>Bacteroidota</taxon>
        <taxon>Cytophagia</taxon>
        <taxon>Cytophagales</taxon>
        <taxon>Flectobacillaceae</taxon>
        <taxon>Arcicella</taxon>
    </lineage>
</organism>
<dbReference type="GO" id="GO:0046872">
    <property type="term" value="F:metal ion binding"/>
    <property type="evidence" value="ECO:0007669"/>
    <property type="project" value="InterPro"/>
</dbReference>
<accession>A0A316EBY9</accession>
<sequence length="619" mass="70801">MKYKFLSIKYLIVLLLLLSLTKVMSQKIVRGPYLQMASPTSMTIRWRTDMPTTSKIIYGITKNNLNQSKSDDSPKKEHIITIDNLIPNTKYLYIVETGNTILSSADIFFITPPLIGTEQTVRIWALGDMGMGTDVQSKVYQQYLKFVGNNYTNLWLLLGDNAYAQGYDWEYQQRFFEYYQTDRLMMQTAIFPSPGNHDYTPTTNRVIEDPILDYFKIFSMPTNGEIGGVPSKSKAYYSYNYANIHFVSLDSYGIEALDKYLYSPDSKQMKWLEEDLKANKQKWTIVYWHHPPYTMGSHNSDTEIDLKTIRENVVPILERYKVDLVLNGHSHNYERSQKIKGHYGLEATYNPKVHTFGSSNGRYDNSPNSCPYVTDSKSPESQGIVYVVNGCGAANGGGQVTYPHDAMVYSNNKDGGSLFIEVSGNRLEAKFITEDGSIKDQFSIFKDVNKKTELKLEANQKSLLLNASWAGTYNWLHDNSKIEAVSVSPNVTTKYIVQDNQKCLQDEFTVKVATTYTLKDFNLTVTKSGMAIDWLTTQERGIVQFTIERQSQNGEFKPIAVIPTKTKNQFSDKNLFYRYLDYVKSEEQTVNYRIKTTDNEGVSYYSNIKSVNTVLNITD</sequence>
<dbReference type="Pfam" id="PF16656">
    <property type="entry name" value="Pur_ac_phosph_N"/>
    <property type="match status" value="1"/>
</dbReference>
<dbReference type="InterPro" id="IPR029052">
    <property type="entry name" value="Metallo-depent_PP-like"/>
</dbReference>
<proteinExistence type="predicted"/>
<dbReference type="Pfam" id="PF00149">
    <property type="entry name" value="Metallophos"/>
    <property type="match status" value="1"/>
</dbReference>
<dbReference type="Gene3D" id="3.60.21.10">
    <property type="match status" value="1"/>
</dbReference>
<dbReference type="Gene3D" id="2.60.40.10">
    <property type="entry name" value="Immunoglobulins"/>
    <property type="match status" value="1"/>
</dbReference>
<dbReference type="AlphaFoldDB" id="A0A316EBY9"/>
<dbReference type="InterPro" id="IPR013783">
    <property type="entry name" value="Ig-like_fold"/>
</dbReference>
<dbReference type="PANTHER" id="PTHR22953">
    <property type="entry name" value="ACID PHOSPHATASE RELATED"/>
    <property type="match status" value="1"/>
</dbReference>
<keyword evidence="1" id="KW-0732">Signal</keyword>
<dbReference type="GO" id="GO:0003993">
    <property type="term" value="F:acid phosphatase activity"/>
    <property type="evidence" value="ECO:0007669"/>
    <property type="project" value="InterPro"/>
</dbReference>
<dbReference type="SUPFAM" id="SSF49363">
    <property type="entry name" value="Purple acid phosphatase, N-terminal domain"/>
    <property type="match status" value="1"/>
</dbReference>
<name>A0A316EBY9_9BACT</name>
<dbReference type="SUPFAM" id="SSF56300">
    <property type="entry name" value="Metallo-dependent phosphatases"/>
    <property type="match status" value="1"/>
</dbReference>
<reference evidence="4 5" key="1">
    <citation type="submission" date="2018-05" db="EMBL/GenBank/DDBJ databases">
        <title>Genomic Encyclopedia of Archaeal and Bacterial Type Strains, Phase II (KMG-II): from individual species to whole genera.</title>
        <authorList>
            <person name="Goeker M."/>
        </authorList>
    </citation>
    <scope>NUCLEOTIDE SEQUENCE [LARGE SCALE GENOMIC DNA]</scope>
    <source>
        <strain evidence="4 5">DSM 22214</strain>
    </source>
</reference>
<dbReference type="InterPro" id="IPR039331">
    <property type="entry name" value="PAPs-like"/>
</dbReference>
<gene>
    <name evidence="4" type="ORF">LV89_01912</name>
</gene>
<keyword evidence="5" id="KW-1185">Reference proteome</keyword>
<dbReference type="PANTHER" id="PTHR22953:SF153">
    <property type="entry name" value="PURPLE ACID PHOSPHATASE"/>
    <property type="match status" value="1"/>
</dbReference>
<dbReference type="EMBL" id="QGGO01000008">
    <property type="protein sequence ID" value="PWK27098.1"/>
    <property type="molecule type" value="Genomic_DNA"/>
</dbReference>
<dbReference type="InterPro" id="IPR004843">
    <property type="entry name" value="Calcineurin-like_PHP"/>
</dbReference>
<feature type="domain" description="Calcineurin-like phosphoesterase" evidence="2">
    <location>
        <begin position="122"/>
        <end position="333"/>
    </location>
</feature>
<comment type="caution">
    <text evidence="4">The sequence shown here is derived from an EMBL/GenBank/DDBJ whole genome shotgun (WGS) entry which is preliminary data.</text>
</comment>
<protein>
    <submittedName>
        <fullName evidence="4">3',5'-cyclic AMP phosphodiesterase CpdA</fullName>
    </submittedName>
</protein>
<dbReference type="InterPro" id="IPR008963">
    <property type="entry name" value="Purple_acid_Pase-like_N"/>
</dbReference>
<dbReference type="Proteomes" id="UP000245489">
    <property type="component" value="Unassembled WGS sequence"/>
</dbReference>
<evidence type="ECO:0000313" key="5">
    <source>
        <dbReference type="Proteomes" id="UP000245489"/>
    </source>
</evidence>